<protein>
    <submittedName>
        <fullName evidence="1">Uncharacterized protein</fullName>
    </submittedName>
</protein>
<dbReference type="InterPro" id="IPR016032">
    <property type="entry name" value="Sig_transdc_resp-reg_C-effctor"/>
</dbReference>
<dbReference type="RefSeq" id="WP_129875344.1">
    <property type="nucleotide sequence ID" value="NZ_SEWG01000002.1"/>
</dbReference>
<evidence type="ECO:0000313" key="1">
    <source>
        <dbReference type="EMBL" id="RYU91084.1"/>
    </source>
</evidence>
<gene>
    <name evidence="1" type="ORF">EWM62_03865</name>
</gene>
<reference evidence="1 2" key="1">
    <citation type="submission" date="2019-02" db="EMBL/GenBank/DDBJ databases">
        <title>Bacterial novel species Mucilaginibacter sp. 17JY9-4 isolated from soil.</title>
        <authorList>
            <person name="Jung H.-Y."/>
        </authorList>
    </citation>
    <scope>NUCLEOTIDE SEQUENCE [LARGE SCALE GENOMIC DNA]</scope>
    <source>
        <strain evidence="1 2">17JY9-4</strain>
    </source>
</reference>
<accession>A0A4Q5LNY4</accession>
<organism evidence="1 2">
    <name type="scientific">Mucilaginibacter terrigena</name>
    <dbReference type="NCBI Taxonomy" id="2492395"/>
    <lineage>
        <taxon>Bacteria</taxon>
        <taxon>Pseudomonadati</taxon>
        <taxon>Bacteroidota</taxon>
        <taxon>Sphingobacteriia</taxon>
        <taxon>Sphingobacteriales</taxon>
        <taxon>Sphingobacteriaceae</taxon>
        <taxon>Mucilaginibacter</taxon>
    </lineage>
</organism>
<dbReference type="GO" id="GO:0006355">
    <property type="term" value="P:regulation of DNA-templated transcription"/>
    <property type="evidence" value="ECO:0007669"/>
    <property type="project" value="InterPro"/>
</dbReference>
<dbReference type="InterPro" id="IPR036388">
    <property type="entry name" value="WH-like_DNA-bd_sf"/>
</dbReference>
<proteinExistence type="predicted"/>
<keyword evidence="2" id="KW-1185">Reference proteome</keyword>
<evidence type="ECO:0000313" key="2">
    <source>
        <dbReference type="Proteomes" id="UP000293331"/>
    </source>
</evidence>
<dbReference type="GO" id="GO:0003677">
    <property type="term" value="F:DNA binding"/>
    <property type="evidence" value="ECO:0007669"/>
    <property type="project" value="InterPro"/>
</dbReference>
<dbReference type="SUPFAM" id="SSF46894">
    <property type="entry name" value="C-terminal effector domain of the bipartite response regulators"/>
    <property type="match status" value="1"/>
</dbReference>
<comment type="caution">
    <text evidence="1">The sequence shown here is derived from an EMBL/GenBank/DDBJ whole genome shotgun (WGS) entry which is preliminary data.</text>
</comment>
<dbReference type="Gene3D" id="1.10.10.10">
    <property type="entry name" value="Winged helix-like DNA-binding domain superfamily/Winged helix DNA-binding domain"/>
    <property type="match status" value="1"/>
</dbReference>
<sequence>MKDLEQCFKQDKVEFYRGDSFQVFIKDAEKALLKCVKSRLLAILYTEQTRIDIRLSVSIGVLRSDVVNMGSNMEEIFVNSGRQFDKFQNSSRRLYINCGNTEKDFTYEIIAEYVDSLLDRLTARQAEVLYYLLSENTQAETAGLLKLTPATISNHVRAARYEEIKSMLNKFKILTNQLKDGK</sequence>
<dbReference type="Proteomes" id="UP000293331">
    <property type="component" value="Unassembled WGS sequence"/>
</dbReference>
<dbReference type="EMBL" id="SEWG01000002">
    <property type="protein sequence ID" value="RYU91084.1"/>
    <property type="molecule type" value="Genomic_DNA"/>
</dbReference>
<name>A0A4Q5LNY4_9SPHI</name>
<dbReference type="OrthoDB" id="7064118at2"/>
<dbReference type="AlphaFoldDB" id="A0A4Q5LNY4"/>